<keyword evidence="6" id="KW-0597">Phosphoprotein</keyword>
<dbReference type="Pfam" id="PF13516">
    <property type="entry name" value="LRR_6"/>
    <property type="match status" value="7"/>
</dbReference>
<evidence type="ECO:0000256" key="6">
    <source>
        <dbReference type="ARBA" id="ARBA00022553"/>
    </source>
</evidence>
<evidence type="ECO:0000256" key="9">
    <source>
        <dbReference type="ARBA" id="ARBA00022990"/>
    </source>
</evidence>
<evidence type="ECO:0000256" key="2">
    <source>
        <dbReference type="ARBA" id="ARBA00004496"/>
    </source>
</evidence>
<comment type="subunit">
    <text evidence="3">Forms high-affinity heterodimers with RNASE1, ANG and RNASE2.</text>
</comment>
<dbReference type="GO" id="GO:0005634">
    <property type="term" value="C:nucleus"/>
    <property type="evidence" value="ECO:0007669"/>
    <property type="project" value="UniProtKB-SubCell"/>
</dbReference>
<dbReference type="AlphaFoldDB" id="A0A7J7QVX2"/>
<feature type="region of interest" description="Disordered" evidence="13">
    <location>
        <begin position="1"/>
        <end position="45"/>
    </location>
</feature>
<gene>
    <name evidence="14" type="ORF">mPipKuh1_015045</name>
</gene>
<dbReference type="PROSITE" id="PS51450">
    <property type="entry name" value="LRR"/>
    <property type="match status" value="1"/>
</dbReference>
<dbReference type="Pfam" id="PF18779">
    <property type="entry name" value="LRR_RI_capping"/>
    <property type="match status" value="1"/>
</dbReference>
<evidence type="ECO:0000256" key="10">
    <source>
        <dbReference type="ARBA" id="ARBA00023242"/>
    </source>
</evidence>
<reference evidence="14 15" key="1">
    <citation type="journal article" date="2020" name="Nature">
        <title>Six reference-quality genomes reveal evolution of bat adaptations.</title>
        <authorList>
            <person name="Jebb D."/>
            <person name="Huang Z."/>
            <person name="Pippel M."/>
            <person name="Hughes G.M."/>
            <person name="Lavrichenko K."/>
            <person name="Devanna P."/>
            <person name="Winkler S."/>
            <person name="Jermiin L.S."/>
            <person name="Skirmuntt E.C."/>
            <person name="Katzourakis A."/>
            <person name="Burkitt-Gray L."/>
            <person name="Ray D.A."/>
            <person name="Sullivan K.A.M."/>
            <person name="Roscito J.G."/>
            <person name="Kirilenko B.M."/>
            <person name="Davalos L.M."/>
            <person name="Corthals A.P."/>
            <person name="Power M.L."/>
            <person name="Jones G."/>
            <person name="Ransome R.D."/>
            <person name="Dechmann D.K.N."/>
            <person name="Locatelli A.G."/>
            <person name="Puechmaille S.J."/>
            <person name="Fedrigo O."/>
            <person name="Jarvis E.D."/>
            <person name="Hiller M."/>
            <person name="Vernes S.C."/>
            <person name="Myers E.W."/>
            <person name="Teeling E.C."/>
        </authorList>
    </citation>
    <scope>NUCLEOTIDE SEQUENCE [LARGE SCALE GENOMIC DNA]</scope>
    <source>
        <strain evidence="14">MPipKuh1</strain>
        <tissue evidence="14">Flight muscle</tissue>
    </source>
</reference>
<feature type="compositionally biased region" description="Pro residues" evidence="13">
    <location>
        <begin position="19"/>
        <end position="29"/>
    </location>
</feature>
<dbReference type="Proteomes" id="UP000558488">
    <property type="component" value="Unassembled WGS sequence"/>
</dbReference>
<keyword evidence="9" id="KW-0007">Acetylation</keyword>
<evidence type="ECO:0000256" key="11">
    <source>
        <dbReference type="ARBA" id="ARBA00032534"/>
    </source>
</evidence>
<evidence type="ECO:0000256" key="1">
    <source>
        <dbReference type="ARBA" id="ARBA00004123"/>
    </source>
</evidence>
<name>A0A7J7QVX2_PIPKU</name>
<comment type="caution">
    <text evidence="14">The sequence shown here is derived from an EMBL/GenBank/DDBJ whole genome shotgun (WGS) entry which is preliminary data.</text>
</comment>
<keyword evidence="5" id="KW-0963">Cytoplasm</keyword>
<dbReference type="SMART" id="SM00367">
    <property type="entry name" value="LRR_CC"/>
    <property type="match status" value="4"/>
</dbReference>
<keyword evidence="7" id="KW-0433">Leucine-rich repeat</keyword>
<dbReference type="InterPro" id="IPR001611">
    <property type="entry name" value="Leu-rich_rpt"/>
</dbReference>
<protein>
    <recommendedName>
        <fullName evidence="4">Ribonuclease inhibitor</fullName>
    </recommendedName>
    <alternativeName>
        <fullName evidence="11">Ribonuclease/angiogenin inhibitor 1</fullName>
    </alternativeName>
</protein>
<dbReference type="InterPro" id="IPR050637">
    <property type="entry name" value="NLRP_innate_immun_reg"/>
</dbReference>
<evidence type="ECO:0000313" key="15">
    <source>
        <dbReference type="Proteomes" id="UP000558488"/>
    </source>
</evidence>
<evidence type="ECO:0000256" key="5">
    <source>
        <dbReference type="ARBA" id="ARBA00022490"/>
    </source>
</evidence>
<evidence type="ECO:0000256" key="3">
    <source>
        <dbReference type="ARBA" id="ARBA00011699"/>
    </source>
</evidence>
<keyword evidence="10" id="KW-0539">Nucleus</keyword>
<dbReference type="GO" id="GO:0005737">
    <property type="term" value="C:cytoplasm"/>
    <property type="evidence" value="ECO:0007669"/>
    <property type="project" value="UniProtKB-SubCell"/>
</dbReference>
<dbReference type="PANTHER" id="PTHR45690">
    <property type="entry name" value="NACHT, LRR AND PYD DOMAINS-CONTAINING PROTEIN 12"/>
    <property type="match status" value="1"/>
</dbReference>
<evidence type="ECO:0000256" key="4">
    <source>
        <dbReference type="ARBA" id="ARBA00014554"/>
    </source>
</evidence>
<comment type="function">
    <text evidence="12">Ribonuclease inhibitor which inhibits RNASE1, RNASE2 and angiogenin (ANG). May play a role in redox homeostasis. Required to inhibit the cytotoxic tRNA ribonuclease activity of ANG in the cytoplasm in absence of stress. Relocates to the nucleus in response to stress, relieving inhibition of ANG in the cytoplasm, and inhibiting the angiogenic activity of ANG in the nucleus.</text>
</comment>
<evidence type="ECO:0000256" key="7">
    <source>
        <dbReference type="ARBA" id="ARBA00022614"/>
    </source>
</evidence>
<dbReference type="EMBL" id="JACAGB010000132">
    <property type="protein sequence ID" value="KAF6267979.1"/>
    <property type="molecule type" value="Genomic_DNA"/>
</dbReference>
<keyword evidence="15" id="KW-1185">Reference proteome</keyword>
<dbReference type="InterPro" id="IPR006553">
    <property type="entry name" value="Leu-rich_rpt_Cys-con_subtyp"/>
</dbReference>
<sequence length="505" mass="53936">MREAGGGESGDELARPRPAQAPPRLPPSRPAGSSCESERSRTRAHSPLTMSLLDLHYQQLGDARWAELLPLMRQAPVVRLVDCGVTGGRCKDVSAALRDNAALTELSLSSNELGDTGTHLVLQGLQPACKVQKLSLQNCNLTEAGCGPLSGVLRSLPALRELDLSYNQLQDAGLRLLCEGLMDPQCHIEKLQLEYSNLTADSCEALAALVRAKPELKDLGVSNNDIGEAGARMLCRGLADSTCPLESLRLESCGLTAANCADLSAIVAAKPSLSELQLGNNKLGDAGIAALCPGLLSPGSRLKTLWLWECDFTASACKDLCRVLGAKESLRELSVAGNAVGDEGARLLCESLRDPSCRLESLWIKSCSLTAACCQHVSAMLAQNRSLQELQMSSNNLGDAGMEELCQGLSQPGTTLRVLSVGDCEVTDQGCTSLAALLLANHSLIDLDLSNNCMSEVGVMKLAESAQQPSCPLEKLVLYDIYWREETEDQLRAVEEKKPGLQIIC</sequence>
<evidence type="ECO:0000256" key="12">
    <source>
        <dbReference type="ARBA" id="ARBA00049613"/>
    </source>
</evidence>
<dbReference type="InterPro" id="IPR032675">
    <property type="entry name" value="LRR_dom_sf"/>
</dbReference>
<evidence type="ECO:0000313" key="14">
    <source>
        <dbReference type="EMBL" id="KAF6267979.1"/>
    </source>
</evidence>
<dbReference type="SUPFAM" id="SSF52047">
    <property type="entry name" value="RNI-like"/>
    <property type="match status" value="2"/>
</dbReference>
<proteinExistence type="predicted"/>
<evidence type="ECO:0000256" key="13">
    <source>
        <dbReference type="SAM" id="MobiDB-lite"/>
    </source>
</evidence>
<dbReference type="PANTHER" id="PTHR45690:SF19">
    <property type="entry name" value="NACHT, LRR AND PYD DOMAINS-CONTAINING PROTEIN 3"/>
    <property type="match status" value="1"/>
</dbReference>
<comment type="subcellular location">
    <subcellularLocation>
        <location evidence="2">Cytoplasm</location>
    </subcellularLocation>
    <subcellularLocation>
        <location evidence="1">Nucleus</location>
    </subcellularLocation>
</comment>
<dbReference type="SMART" id="SM00368">
    <property type="entry name" value="LRR_RI"/>
    <property type="match status" value="13"/>
</dbReference>
<organism evidence="14 15">
    <name type="scientific">Pipistrellus kuhlii</name>
    <name type="common">Kuhl's pipistrelle</name>
    <dbReference type="NCBI Taxonomy" id="59472"/>
    <lineage>
        <taxon>Eukaryota</taxon>
        <taxon>Metazoa</taxon>
        <taxon>Chordata</taxon>
        <taxon>Craniata</taxon>
        <taxon>Vertebrata</taxon>
        <taxon>Euteleostomi</taxon>
        <taxon>Mammalia</taxon>
        <taxon>Eutheria</taxon>
        <taxon>Laurasiatheria</taxon>
        <taxon>Chiroptera</taxon>
        <taxon>Yangochiroptera</taxon>
        <taxon>Vespertilionidae</taxon>
        <taxon>Pipistrellus</taxon>
    </lineage>
</organism>
<dbReference type="InterPro" id="IPR041302">
    <property type="entry name" value="LRR_RI_cap"/>
</dbReference>
<keyword evidence="8" id="KW-0677">Repeat</keyword>
<dbReference type="CDD" id="cd00116">
    <property type="entry name" value="LRR_RI"/>
    <property type="match status" value="1"/>
</dbReference>
<accession>A0A7J7QVX2</accession>
<dbReference type="Gene3D" id="3.80.10.10">
    <property type="entry name" value="Ribonuclease Inhibitor"/>
    <property type="match status" value="1"/>
</dbReference>
<evidence type="ECO:0000256" key="8">
    <source>
        <dbReference type="ARBA" id="ARBA00022737"/>
    </source>
</evidence>